<comment type="caution">
    <text evidence="3">Lacks conserved residue(s) required for the propagation of feature annotation.</text>
</comment>
<accession>A0A6P6R837</accession>
<keyword evidence="2 3" id="KW-0833">Ubl conjugation pathway</keyword>
<evidence type="ECO:0000256" key="1">
    <source>
        <dbReference type="ARBA" id="ARBA00022679"/>
    </source>
</evidence>
<evidence type="ECO:0000256" key="2">
    <source>
        <dbReference type="ARBA" id="ARBA00022786"/>
    </source>
</evidence>
<feature type="domain" description="HECT" evidence="5">
    <location>
        <begin position="393"/>
        <end position="428"/>
    </location>
</feature>
<dbReference type="SUPFAM" id="SSF56204">
    <property type="entry name" value="Hect, E3 ligase catalytic domain"/>
    <property type="match status" value="1"/>
</dbReference>
<dbReference type="PROSITE" id="PS50237">
    <property type="entry name" value="HECT"/>
    <property type="match status" value="1"/>
</dbReference>
<reference evidence="7" key="1">
    <citation type="submission" date="2025-08" db="UniProtKB">
        <authorList>
            <consortium name="RefSeq"/>
        </authorList>
    </citation>
    <scope>IDENTIFICATION</scope>
    <source>
        <strain evidence="7">Wakin</strain>
        <tissue evidence="7">Muscle</tissue>
    </source>
</reference>
<dbReference type="InterPro" id="IPR035983">
    <property type="entry name" value="Hect_E3_ubiquitin_ligase"/>
</dbReference>
<organism evidence="6 7">
    <name type="scientific">Carassius auratus</name>
    <name type="common">Goldfish</name>
    <dbReference type="NCBI Taxonomy" id="7957"/>
    <lineage>
        <taxon>Eukaryota</taxon>
        <taxon>Metazoa</taxon>
        <taxon>Chordata</taxon>
        <taxon>Craniata</taxon>
        <taxon>Vertebrata</taxon>
        <taxon>Euteleostomi</taxon>
        <taxon>Actinopterygii</taxon>
        <taxon>Neopterygii</taxon>
        <taxon>Teleostei</taxon>
        <taxon>Ostariophysi</taxon>
        <taxon>Cypriniformes</taxon>
        <taxon>Cyprinidae</taxon>
        <taxon>Cyprininae</taxon>
        <taxon>Carassius</taxon>
    </lineage>
</organism>
<dbReference type="RefSeq" id="XP_026141330.1">
    <property type="nucleotide sequence ID" value="XM_026285545.1"/>
</dbReference>
<keyword evidence="6" id="KW-1185">Reference proteome</keyword>
<sequence>MAEQRHAGDGSQREYSDVCTAAQNLIGLLTQSLGQIQSAQGQQQQPQQRQQPPAISQPRIEQDMARSFPGMFKKAKKKTPNQQIHVKATPWKPFAVSIYLMSSNTDTSPTPSEELELLQAGLGKRVITISSNVNHSDLCKLLEAEFPKMKSLTGGWLLYKAPGGNGRRKLTVVPPDSEGYTGSLLKMATTAGKTALYMVPLQDELCLDPLPFSAEEFAKMPKVECRTCKTTMPLPVLYLHVKSCGGCTQSANDETTEDDDEDVKVVGEITRAVTPTAPASIHTPTTSIQTCSPTPTTSFEDEGQCPICLDTFSQTELPMHASVCGDSTLQTLDYESSPPCGTPVQQNQGPDMKCPDDVLRLLASRVDDSKDFKICVSRTDFYQRAMVQWQRQKRGTPGNTLRVTFLGEAGVDTGAIRKEFLSDLIGEIEKHLFEHRGHQRGKSPIYSLSNMEKGFFRTAGEVFSVSLAQGGPAPRFLRPWCFDYLSSGDLDESTLTIDDVDDAELYHLIKKVEEEETDLSAWNDQIINCGFTGAVKPENKEAIIRSIVLHATLRLVPLLKQIRKGLEVYNFVDILENHSGLCHQFFVPDVVDDDDDKADADFIMQNILPKMSEKGSVRETYETAIINFLQDFLQEIESCEDNPDGDILPLTVPGVMQWLTGQGHKPLLMSELKEFKISLHFDHECMQRMPEHKICFPVVSACARKITFPTVHMGDYSSFKSVMLQAIQFDNGFNRI</sequence>
<dbReference type="OrthoDB" id="8957740at2759"/>
<dbReference type="AlphaFoldDB" id="A0A6P6R837"/>
<evidence type="ECO:0000259" key="5">
    <source>
        <dbReference type="PROSITE" id="PS50237"/>
    </source>
</evidence>
<dbReference type="InterPro" id="IPR000569">
    <property type="entry name" value="HECT_dom"/>
</dbReference>
<evidence type="ECO:0000313" key="6">
    <source>
        <dbReference type="Proteomes" id="UP000515129"/>
    </source>
</evidence>
<evidence type="ECO:0000256" key="3">
    <source>
        <dbReference type="PROSITE-ProRule" id="PRU00104"/>
    </source>
</evidence>
<feature type="region of interest" description="Disordered" evidence="4">
    <location>
        <begin position="35"/>
        <end position="59"/>
    </location>
</feature>
<evidence type="ECO:0000313" key="7">
    <source>
        <dbReference type="RefSeq" id="XP_026141330.1"/>
    </source>
</evidence>
<dbReference type="GeneID" id="113117120"/>
<keyword evidence="1" id="KW-0808">Transferase</keyword>
<evidence type="ECO:0000256" key="4">
    <source>
        <dbReference type="SAM" id="MobiDB-lite"/>
    </source>
</evidence>
<gene>
    <name evidence="7" type="primary">LOC113117120</name>
</gene>
<name>A0A6P6R837_CARAU</name>
<proteinExistence type="predicted"/>
<dbReference type="Gene3D" id="3.90.1750.10">
    <property type="entry name" value="Hect, E3 ligase catalytic domains"/>
    <property type="match status" value="1"/>
</dbReference>
<dbReference type="Proteomes" id="UP000515129">
    <property type="component" value="Chromosome 17"/>
</dbReference>
<dbReference type="KEGG" id="caua:113117120"/>
<dbReference type="GO" id="GO:0004842">
    <property type="term" value="F:ubiquitin-protein transferase activity"/>
    <property type="evidence" value="ECO:0007669"/>
    <property type="project" value="InterPro"/>
</dbReference>
<protein>
    <submittedName>
        <fullName evidence="7">Uncharacterized protein LOC113117120 isoform X1</fullName>
    </submittedName>
</protein>